<keyword evidence="3" id="KW-1185">Reference proteome</keyword>
<dbReference type="Proteomes" id="UP000317171">
    <property type="component" value="Chromosome"/>
</dbReference>
<feature type="transmembrane region" description="Helical" evidence="1">
    <location>
        <begin position="20"/>
        <end position="38"/>
    </location>
</feature>
<gene>
    <name evidence="2" type="ORF">Pan241w_22210</name>
</gene>
<organism evidence="2 3">
    <name type="scientific">Gimesia alba</name>
    <dbReference type="NCBI Taxonomy" id="2527973"/>
    <lineage>
        <taxon>Bacteria</taxon>
        <taxon>Pseudomonadati</taxon>
        <taxon>Planctomycetota</taxon>
        <taxon>Planctomycetia</taxon>
        <taxon>Planctomycetales</taxon>
        <taxon>Planctomycetaceae</taxon>
        <taxon>Gimesia</taxon>
    </lineage>
</organism>
<keyword evidence="1" id="KW-0812">Transmembrane</keyword>
<accession>A0A517RE57</accession>
<dbReference type="KEGG" id="gaz:Pan241w_22210"/>
<keyword evidence="1" id="KW-0472">Membrane</keyword>
<evidence type="ECO:0000313" key="3">
    <source>
        <dbReference type="Proteomes" id="UP000317171"/>
    </source>
</evidence>
<protein>
    <submittedName>
        <fullName evidence="2">Uncharacterized protein</fullName>
    </submittedName>
</protein>
<evidence type="ECO:0000313" key="2">
    <source>
        <dbReference type="EMBL" id="QDT42140.1"/>
    </source>
</evidence>
<name>A0A517RE57_9PLAN</name>
<keyword evidence="1" id="KW-1133">Transmembrane helix</keyword>
<proteinExistence type="predicted"/>
<sequence length="77" mass="8957">MQNEIALEMLVPFIENVASTMSFAVSAILFYFSAFYVLKWAKRLVETDLLKVDGQGWSEREDDITFLNSESYQDHQE</sequence>
<evidence type="ECO:0000256" key="1">
    <source>
        <dbReference type="SAM" id="Phobius"/>
    </source>
</evidence>
<dbReference type="EMBL" id="CP036269">
    <property type="protein sequence ID" value="QDT42140.1"/>
    <property type="molecule type" value="Genomic_DNA"/>
</dbReference>
<dbReference type="AlphaFoldDB" id="A0A517RE57"/>
<reference evidence="2 3" key="1">
    <citation type="submission" date="2019-02" db="EMBL/GenBank/DDBJ databases">
        <title>Deep-cultivation of Planctomycetes and their phenomic and genomic characterization uncovers novel biology.</title>
        <authorList>
            <person name="Wiegand S."/>
            <person name="Jogler M."/>
            <person name="Boedeker C."/>
            <person name="Pinto D."/>
            <person name="Vollmers J."/>
            <person name="Rivas-Marin E."/>
            <person name="Kohn T."/>
            <person name="Peeters S.H."/>
            <person name="Heuer A."/>
            <person name="Rast P."/>
            <person name="Oberbeckmann S."/>
            <person name="Bunk B."/>
            <person name="Jeske O."/>
            <person name="Meyerdierks A."/>
            <person name="Storesund J.E."/>
            <person name="Kallscheuer N."/>
            <person name="Luecker S."/>
            <person name="Lage O.M."/>
            <person name="Pohl T."/>
            <person name="Merkel B.J."/>
            <person name="Hornburger P."/>
            <person name="Mueller R.-W."/>
            <person name="Bruemmer F."/>
            <person name="Labrenz M."/>
            <person name="Spormann A.M."/>
            <person name="Op den Camp H."/>
            <person name="Overmann J."/>
            <person name="Amann R."/>
            <person name="Jetten M.S.M."/>
            <person name="Mascher T."/>
            <person name="Medema M.H."/>
            <person name="Devos D.P."/>
            <person name="Kaster A.-K."/>
            <person name="Ovreas L."/>
            <person name="Rohde M."/>
            <person name="Galperin M.Y."/>
            <person name="Jogler C."/>
        </authorList>
    </citation>
    <scope>NUCLEOTIDE SEQUENCE [LARGE SCALE GENOMIC DNA]</scope>
    <source>
        <strain evidence="2 3">Pan241w</strain>
    </source>
</reference>
<dbReference type="RefSeq" id="WP_145214868.1">
    <property type="nucleotide sequence ID" value="NZ_CP036269.1"/>
</dbReference>